<accession>A0A226E056</accession>
<dbReference type="Proteomes" id="UP000198287">
    <property type="component" value="Unassembled WGS sequence"/>
</dbReference>
<keyword evidence="3" id="KW-1185">Reference proteome</keyword>
<keyword evidence="1" id="KW-0812">Transmembrane</keyword>
<dbReference type="AlphaFoldDB" id="A0A226E056"/>
<reference evidence="2 3" key="1">
    <citation type="submission" date="2015-12" db="EMBL/GenBank/DDBJ databases">
        <title>The genome of Folsomia candida.</title>
        <authorList>
            <person name="Faddeeva A."/>
            <person name="Derks M.F."/>
            <person name="Anvar Y."/>
            <person name="Smit S."/>
            <person name="Van Straalen N."/>
            <person name="Roelofs D."/>
        </authorList>
    </citation>
    <scope>NUCLEOTIDE SEQUENCE [LARGE SCALE GENOMIC DNA]</scope>
    <source>
        <strain evidence="2 3">VU population</strain>
        <tissue evidence="2">Whole body</tissue>
    </source>
</reference>
<keyword evidence="1" id="KW-0472">Membrane</keyword>
<sequence length="380" mass="43324">MPPPDEGSPASLHSPNLRGSSGILLLALNSHKSLFRFLETTPIAWTGQKFFYQSNHLRIWYTNNFLIFITTTTLPSLYFLILPILSTLGNLPFKNFVVFVGILLCGIFNVWVNIAQILYGKEFVLVLNKIEDINETLLNQYPNCLQNKNTFNLDVLFKLFNNAYLKYVINCPVGCILYNLDPVYFLLKEVSDQNFVDVRLIIALRYSFMVIVSAESCRLFPLIFLLFLSGMRLSGTFQESVTLCLMGIGLVLSMLFNFAVVKGLGRIPLHLYWYIVSGTGMILAVIHILMLYTYRISDFSADLLSTWAVWSARLDGSYLKRRYYRKKVRAMGVVEIAAGVGENRFYVLKRSTGVKYFAIIVTYTINLLLGVPPELLDDLR</sequence>
<name>A0A226E056_FOLCA</name>
<feature type="transmembrane region" description="Helical" evidence="1">
    <location>
        <begin position="65"/>
        <end position="84"/>
    </location>
</feature>
<feature type="transmembrane region" description="Helical" evidence="1">
    <location>
        <begin position="240"/>
        <end position="259"/>
    </location>
</feature>
<feature type="transmembrane region" description="Helical" evidence="1">
    <location>
        <begin position="96"/>
        <end position="119"/>
    </location>
</feature>
<dbReference type="EMBL" id="LNIX01000010">
    <property type="protein sequence ID" value="OXA49846.1"/>
    <property type="molecule type" value="Genomic_DNA"/>
</dbReference>
<organism evidence="2 3">
    <name type="scientific">Folsomia candida</name>
    <name type="common">Springtail</name>
    <dbReference type="NCBI Taxonomy" id="158441"/>
    <lineage>
        <taxon>Eukaryota</taxon>
        <taxon>Metazoa</taxon>
        <taxon>Ecdysozoa</taxon>
        <taxon>Arthropoda</taxon>
        <taxon>Hexapoda</taxon>
        <taxon>Collembola</taxon>
        <taxon>Entomobryomorpha</taxon>
        <taxon>Isotomoidea</taxon>
        <taxon>Isotomidae</taxon>
        <taxon>Proisotominae</taxon>
        <taxon>Folsomia</taxon>
    </lineage>
</organism>
<protein>
    <submittedName>
        <fullName evidence="2">Uncharacterized protein</fullName>
    </submittedName>
</protein>
<evidence type="ECO:0000313" key="2">
    <source>
        <dbReference type="EMBL" id="OXA49846.1"/>
    </source>
</evidence>
<evidence type="ECO:0000313" key="3">
    <source>
        <dbReference type="Proteomes" id="UP000198287"/>
    </source>
</evidence>
<feature type="transmembrane region" description="Helical" evidence="1">
    <location>
        <begin position="207"/>
        <end position="228"/>
    </location>
</feature>
<feature type="transmembrane region" description="Helical" evidence="1">
    <location>
        <begin position="167"/>
        <end position="187"/>
    </location>
</feature>
<comment type="caution">
    <text evidence="2">The sequence shown here is derived from an EMBL/GenBank/DDBJ whole genome shotgun (WGS) entry which is preliminary data.</text>
</comment>
<feature type="transmembrane region" description="Helical" evidence="1">
    <location>
        <begin position="353"/>
        <end position="371"/>
    </location>
</feature>
<evidence type="ECO:0000256" key="1">
    <source>
        <dbReference type="SAM" id="Phobius"/>
    </source>
</evidence>
<proteinExistence type="predicted"/>
<gene>
    <name evidence="2" type="ORF">Fcan01_15841</name>
</gene>
<feature type="transmembrane region" description="Helical" evidence="1">
    <location>
        <begin position="271"/>
        <end position="294"/>
    </location>
</feature>
<keyword evidence="1" id="KW-1133">Transmembrane helix</keyword>